<reference evidence="2" key="1">
    <citation type="journal article" date="2019" name="bioRxiv">
        <title>The Genome of the Zebra Mussel, Dreissena polymorpha: A Resource for Invasive Species Research.</title>
        <authorList>
            <person name="McCartney M.A."/>
            <person name="Auch B."/>
            <person name="Kono T."/>
            <person name="Mallez S."/>
            <person name="Zhang Y."/>
            <person name="Obille A."/>
            <person name="Becker A."/>
            <person name="Abrahante J.E."/>
            <person name="Garbe J."/>
            <person name="Badalamenti J.P."/>
            <person name="Herman A."/>
            <person name="Mangelson H."/>
            <person name="Liachko I."/>
            <person name="Sullivan S."/>
            <person name="Sone E.D."/>
            <person name="Koren S."/>
            <person name="Silverstein K.A.T."/>
            <person name="Beckman K.B."/>
            <person name="Gohl D.M."/>
        </authorList>
    </citation>
    <scope>NUCLEOTIDE SEQUENCE</scope>
    <source>
        <strain evidence="2">Duluth1</strain>
        <tissue evidence="2">Whole animal</tissue>
    </source>
</reference>
<reference evidence="2" key="2">
    <citation type="submission" date="2020-11" db="EMBL/GenBank/DDBJ databases">
        <authorList>
            <person name="McCartney M.A."/>
            <person name="Auch B."/>
            <person name="Kono T."/>
            <person name="Mallez S."/>
            <person name="Becker A."/>
            <person name="Gohl D.M."/>
            <person name="Silverstein K.A.T."/>
            <person name="Koren S."/>
            <person name="Bechman K.B."/>
            <person name="Herman A."/>
            <person name="Abrahante J.E."/>
            <person name="Garbe J."/>
        </authorList>
    </citation>
    <scope>NUCLEOTIDE SEQUENCE</scope>
    <source>
        <strain evidence="2">Duluth1</strain>
        <tissue evidence="2">Whole animal</tissue>
    </source>
</reference>
<proteinExistence type="predicted"/>
<gene>
    <name evidence="2" type="ORF">DPMN_134406</name>
</gene>
<dbReference type="Proteomes" id="UP000828390">
    <property type="component" value="Unassembled WGS sequence"/>
</dbReference>
<evidence type="ECO:0000313" key="2">
    <source>
        <dbReference type="EMBL" id="KAH3806092.1"/>
    </source>
</evidence>
<name>A0A9D4JFS3_DREPO</name>
<keyword evidence="3" id="KW-1185">Reference proteome</keyword>
<comment type="caution">
    <text evidence="2">The sequence shown here is derived from an EMBL/GenBank/DDBJ whole genome shotgun (WGS) entry which is preliminary data.</text>
</comment>
<feature type="chain" id="PRO_5038426470" evidence="1">
    <location>
        <begin position="19"/>
        <end position="111"/>
    </location>
</feature>
<evidence type="ECO:0000313" key="3">
    <source>
        <dbReference type="Proteomes" id="UP000828390"/>
    </source>
</evidence>
<evidence type="ECO:0000256" key="1">
    <source>
        <dbReference type="SAM" id="SignalP"/>
    </source>
</evidence>
<dbReference type="EMBL" id="JAIWYP010000006">
    <property type="protein sequence ID" value="KAH3806092.1"/>
    <property type="molecule type" value="Genomic_DNA"/>
</dbReference>
<keyword evidence="1" id="KW-0732">Signal</keyword>
<organism evidence="2 3">
    <name type="scientific">Dreissena polymorpha</name>
    <name type="common">Zebra mussel</name>
    <name type="synonym">Mytilus polymorpha</name>
    <dbReference type="NCBI Taxonomy" id="45954"/>
    <lineage>
        <taxon>Eukaryota</taxon>
        <taxon>Metazoa</taxon>
        <taxon>Spiralia</taxon>
        <taxon>Lophotrochozoa</taxon>
        <taxon>Mollusca</taxon>
        <taxon>Bivalvia</taxon>
        <taxon>Autobranchia</taxon>
        <taxon>Heteroconchia</taxon>
        <taxon>Euheterodonta</taxon>
        <taxon>Imparidentia</taxon>
        <taxon>Neoheterodontei</taxon>
        <taxon>Myida</taxon>
        <taxon>Dreissenoidea</taxon>
        <taxon>Dreissenidae</taxon>
        <taxon>Dreissena</taxon>
    </lineage>
</organism>
<feature type="signal peptide" evidence="1">
    <location>
        <begin position="1"/>
        <end position="18"/>
    </location>
</feature>
<sequence>MFGIKTIAFTILFKTAQCAMSTLYALENAQVSDKKVLLNLMQCGRLNQKFETAALQFSAIDATECVSLSSSWYDSSVYESGFGNAIKKHNVEDFSEIGGVRYICLINIIIV</sequence>
<dbReference type="AlphaFoldDB" id="A0A9D4JFS3"/>
<accession>A0A9D4JFS3</accession>
<protein>
    <submittedName>
        <fullName evidence="2">Uncharacterized protein</fullName>
    </submittedName>
</protein>